<evidence type="ECO:0000256" key="2">
    <source>
        <dbReference type="SAM" id="Phobius"/>
    </source>
</evidence>
<name>A0ABQ2UNX2_9PSEU</name>
<comment type="caution">
    <text evidence="3">The sequence shown here is derived from an EMBL/GenBank/DDBJ whole genome shotgun (WGS) entry which is preliminary data.</text>
</comment>
<evidence type="ECO:0000256" key="1">
    <source>
        <dbReference type="SAM" id="MobiDB-lite"/>
    </source>
</evidence>
<accession>A0ABQ2UNX2</accession>
<proteinExistence type="predicted"/>
<protein>
    <submittedName>
        <fullName evidence="3">Uncharacterized protein</fullName>
    </submittedName>
</protein>
<dbReference type="Proteomes" id="UP000649573">
    <property type="component" value="Unassembled WGS sequence"/>
</dbReference>
<feature type="transmembrane region" description="Helical" evidence="2">
    <location>
        <begin position="34"/>
        <end position="54"/>
    </location>
</feature>
<keyword evidence="4" id="KW-1185">Reference proteome</keyword>
<sequence length="115" mass="11471">MQPAAPRRPVASQIRVLGPISDGPSGLLKDATRAVTVIIAMVVGLTFLFGFATCSGTTAGRARAGGSARRSGGRSAAAAEADHVGGITADTESPEAAGFSGSGGGRLNRFSRTAR</sequence>
<gene>
    <name evidence="3" type="ORF">GCM10010178_39990</name>
</gene>
<feature type="compositionally biased region" description="Low complexity" evidence="1">
    <location>
        <begin position="59"/>
        <end position="79"/>
    </location>
</feature>
<keyword evidence="2" id="KW-1133">Transmembrane helix</keyword>
<organism evidence="3 4">
    <name type="scientific">Lentzea flava</name>
    <dbReference type="NCBI Taxonomy" id="103732"/>
    <lineage>
        <taxon>Bacteria</taxon>
        <taxon>Bacillati</taxon>
        <taxon>Actinomycetota</taxon>
        <taxon>Actinomycetes</taxon>
        <taxon>Pseudonocardiales</taxon>
        <taxon>Pseudonocardiaceae</taxon>
        <taxon>Lentzea</taxon>
    </lineage>
</organism>
<keyword evidence="2" id="KW-0812">Transmembrane</keyword>
<feature type="region of interest" description="Disordered" evidence="1">
    <location>
        <begin position="58"/>
        <end position="115"/>
    </location>
</feature>
<reference evidence="4" key="1">
    <citation type="journal article" date="2019" name="Int. J. Syst. Evol. Microbiol.">
        <title>The Global Catalogue of Microorganisms (GCM) 10K type strain sequencing project: providing services to taxonomists for standard genome sequencing and annotation.</title>
        <authorList>
            <consortium name="The Broad Institute Genomics Platform"/>
            <consortium name="The Broad Institute Genome Sequencing Center for Infectious Disease"/>
            <person name="Wu L."/>
            <person name="Ma J."/>
        </authorList>
    </citation>
    <scope>NUCLEOTIDE SEQUENCE [LARGE SCALE GENOMIC DNA]</scope>
    <source>
        <strain evidence="4">JCM 3296</strain>
    </source>
</reference>
<evidence type="ECO:0000313" key="4">
    <source>
        <dbReference type="Proteomes" id="UP000649573"/>
    </source>
</evidence>
<evidence type="ECO:0000313" key="3">
    <source>
        <dbReference type="EMBL" id="GGU43471.1"/>
    </source>
</evidence>
<dbReference type="EMBL" id="BMRE01000016">
    <property type="protein sequence ID" value="GGU43471.1"/>
    <property type="molecule type" value="Genomic_DNA"/>
</dbReference>
<keyword evidence="2" id="KW-0472">Membrane</keyword>